<name>A0A2N6PG84_9MICO</name>
<dbReference type="EMBL" id="PNFZ01000005">
    <property type="protein sequence ID" value="PMB97695.1"/>
    <property type="molecule type" value="Genomic_DNA"/>
</dbReference>
<gene>
    <name evidence="1" type="ORF">CJ198_09840</name>
</gene>
<dbReference type="RefSeq" id="WP_102162451.1">
    <property type="nucleotide sequence ID" value="NZ_PNFZ01000005.1"/>
</dbReference>
<dbReference type="Proteomes" id="UP000235703">
    <property type="component" value="Unassembled WGS sequence"/>
</dbReference>
<accession>A0A2N6PG84</accession>
<comment type="caution">
    <text evidence="1">The sequence shown here is derived from an EMBL/GenBank/DDBJ whole genome shotgun (WGS) entry which is preliminary data.</text>
</comment>
<evidence type="ECO:0000313" key="2">
    <source>
        <dbReference type="Proteomes" id="UP000235703"/>
    </source>
</evidence>
<protein>
    <submittedName>
        <fullName evidence="1">Uncharacterized protein</fullName>
    </submittedName>
</protein>
<reference evidence="1 2" key="1">
    <citation type="submission" date="2017-09" db="EMBL/GenBank/DDBJ databases">
        <title>Bacterial strain isolated from the female urinary microbiota.</title>
        <authorList>
            <person name="Thomas-White K."/>
            <person name="Kumar N."/>
            <person name="Forster S."/>
            <person name="Putonti C."/>
            <person name="Lawley T."/>
            <person name="Wolfe A.J."/>
        </authorList>
    </citation>
    <scope>NUCLEOTIDE SEQUENCE [LARGE SCALE GENOMIC DNA]</scope>
    <source>
        <strain evidence="1 2">UMB0680</strain>
    </source>
</reference>
<organism evidence="1 2">
    <name type="scientific">Brevibacterium luteolum</name>
    <dbReference type="NCBI Taxonomy" id="199591"/>
    <lineage>
        <taxon>Bacteria</taxon>
        <taxon>Bacillati</taxon>
        <taxon>Actinomycetota</taxon>
        <taxon>Actinomycetes</taxon>
        <taxon>Micrococcales</taxon>
        <taxon>Brevibacteriaceae</taxon>
        <taxon>Brevibacterium</taxon>
    </lineage>
</organism>
<dbReference type="AlphaFoldDB" id="A0A2N6PG84"/>
<evidence type="ECO:0000313" key="1">
    <source>
        <dbReference type="EMBL" id="PMB97695.1"/>
    </source>
</evidence>
<proteinExistence type="predicted"/>
<keyword evidence="2" id="KW-1185">Reference proteome</keyword>
<sequence>MSTHAPERHAWLPIAAAALTCLDAADLAHWPPAFIPEQRARTTPLDDASAIAAGEQLPSADEMEDWVRQASTVLAAGRLRWSVSISLDERELFIVAALLGHTCVLLCRQHTPDQPAPAGFIGTTCAPAEIGDVITALIPDDGQRTVTCLLSDRIDPVRARRWVIHDCPDCPHGVSALLGADVWEQMHAELGGTGFQQWIRTRMAGDLIAATAALAVDEEEIRR</sequence>